<dbReference type="EMBL" id="GBYX01476612">
    <property type="protein sequence ID" value="JAO05065.1"/>
    <property type="molecule type" value="Transcribed_RNA"/>
</dbReference>
<dbReference type="AlphaFoldDB" id="A0A0S7ESA1"/>
<feature type="region of interest" description="Disordered" evidence="1">
    <location>
        <begin position="53"/>
        <end position="78"/>
    </location>
</feature>
<evidence type="ECO:0000313" key="2">
    <source>
        <dbReference type="EMBL" id="JAO05065.1"/>
    </source>
</evidence>
<gene>
    <name evidence="2" type="primary">PPUP9455</name>
</gene>
<sequence length="102" mass="11071">FKGTGGNGRPQRCLVRGGEDFRDLLPETDGGGECNGGEGEKWREKLVGRVPDPSLEKCSRMAGHLGRGERSSGSAARRAGERMILSESNYDMFQEQISSSSH</sequence>
<protein>
    <submittedName>
        <fullName evidence="2">PPUP9455</fullName>
    </submittedName>
</protein>
<feature type="non-terminal residue" evidence="2">
    <location>
        <position position="1"/>
    </location>
</feature>
<organism evidence="2">
    <name type="scientific">Poeciliopsis prolifica</name>
    <name type="common">blackstripe livebearer</name>
    <dbReference type="NCBI Taxonomy" id="188132"/>
    <lineage>
        <taxon>Eukaryota</taxon>
        <taxon>Metazoa</taxon>
        <taxon>Chordata</taxon>
        <taxon>Craniata</taxon>
        <taxon>Vertebrata</taxon>
        <taxon>Euteleostomi</taxon>
        <taxon>Actinopterygii</taxon>
        <taxon>Neopterygii</taxon>
        <taxon>Teleostei</taxon>
        <taxon>Neoteleostei</taxon>
        <taxon>Acanthomorphata</taxon>
        <taxon>Ovalentaria</taxon>
        <taxon>Atherinomorphae</taxon>
        <taxon>Cyprinodontiformes</taxon>
        <taxon>Poeciliidae</taxon>
        <taxon>Poeciliinae</taxon>
        <taxon>Poeciliopsis</taxon>
    </lineage>
</organism>
<proteinExistence type="predicted"/>
<accession>A0A0S7ESA1</accession>
<reference evidence="2" key="1">
    <citation type="submission" date="2014-12" db="EMBL/GenBank/DDBJ databases">
        <title>Parallel Evolution in Life History Adaptation Evident in the Tissue-Specific Poeciliopsis prolifica transcriptome.</title>
        <authorList>
            <person name="Jue N.K."/>
            <person name="Foley R.J."/>
            <person name="Obergfell C."/>
            <person name="Reznick D.N."/>
            <person name="O'Neill R.J."/>
            <person name="O'Neill M.J."/>
        </authorList>
    </citation>
    <scope>NUCLEOTIDE SEQUENCE</scope>
</reference>
<evidence type="ECO:0000256" key="1">
    <source>
        <dbReference type="SAM" id="MobiDB-lite"/>
    </source>
</evidence>
<name>A0A0S7ESA1_9TELE</name>